<accession>A0A401XM50</accession>
<evidence type="ECO:0000256" key="2">
    <source>
        <dbReference type="ARBA" id="ARBA00022692"/>
    </source>
</evidence>
<evidence type="ECO:0000313" key="6">
    <source>
        <dbReference type="EMBL" id="GCD78081.1"/>
    </source>
</evidence>
<evidence type="ECO:0000256" key="3">
    <source>
        <dbReference type="ARBA" id="ARBA00022989"/>
    </source>
</evidence>
<reference evidence="6 7" key="1">
    <citation type="submission" date="2018-11" db="EMBL/GenBank/DDBJ databases">
        <title>Schleiferia aggregans sp. nov., a moderately thermophilic heterotrophic bacterium isolated from microbial mats at a terrestrial hot spring.</title>
        <authorList>
            <person name="Iino T."/>
            <person name="Ohkuma M."/>
            <person name="Haruta S."/>
        </authorList>
    </citation>
    <scope>NUCLEOTIDE SEQUENCE [LARGE SCALE GENOMIC DNA]</scope>
    <source>
        <strain evidence="6 7">LA</strain>
    </source>
</reference>
<comment type="caution">
    <text evidence="6">The sequence shown here is derived from an EMBL/GenBank/DDBJ whole genome shotgun (WGS) entry which is preliminary data.</text>
</comment>
<keyword evidence="3 5" id="KW-1133">Transmembrane helix</keyword>
<dbReference type="GO" id="GO:0016740">
    <property type="term" value="F:transferase activity"/>
    <property type="evidence" value="ECO:0007669"/>
    <property type="project" value="UniProtKB-ARBA"/>
</dbReference>
<dbReference type="Pfam" id="PF04191">
    <property type="entry name" value="PEMT"/>
    <property type="match status" value="1"/>
</dbReference>
<sequence>MNFYLKSASNNFFNTGIVGRFVFLTLALLSLRVFVLSFRRVRISEFLGFQTTENTPLIVNGIYRHLRHPLYFATIALLAGLFIAIPSEKNLILLTITSLYVIIGAALEEDRLIQQFGDKYVAYRSQTPMLLPNDPLSFLRFVIRNP</sequence>
<evidence type="ECO:0000256" key="5">
    <source>
        <dbReference type="SAM" id="Phobius"/>
    </source>
</evidence>
<protein>
    <recommendedName>
        <fullName evidence="8">Isoprenylcysteine carboxylmethyltransferase family protein</fullName>
    </recommendedName>
</protein>
<evidence type="ECO:0000313" key="7">
    <source>
        <dbReference type="Proteomes" id="UP000286715"/>
    </source>
</evidence>
<feature type="transmembrane region" description="Helical" evidence="5">
    <location>
        <begin position="91"/>
        <end position="107"/>
    </location>
</feature>
<comment type="subcellular location">
    <subcellularLocation>
        <location evidence="1">Endomembrane system</location>
        <topology evidence="1">Multi-pass membrane protein</topology>
    </subcellularLocation>
</comment>
<dbReference type="EMBL" id="BHZE01000015">
    <property type="protein sequence ID" value="GCD78081.1"/>
    <property type="molecule type" value="Genomic_DNA"/>
</dbReference>
<dbReference type="InterPro" id="IPR007318">
    <property type="entry name" value="Phopholipid_MeTrfase"/>
</dbReference>
<dbReference type="PANTHER" id="PTHR12714">
    <property type="entry name" value="PROTEIN-S ISOPRENYLCYSTEINE O-METHYLTRANSFERASE"/>
    <property type="match status" value="1"/>
</dbReference>
<dbReference type="AlphaFoldDB" id="A0A401XM50"/>
<evidence type="ECO:0000256" key="1">
    <source>
        <dbReference type="ARBA" id="ARBA00004127"/>
    </source>
</evidence>
<evidence type="ECO:0000256" key="4">
    <source>
        <dbReference type="ARBA" id="ARBA00023136"/>
    </source>
</evidence>
<keyword evidence="2 5" id="KW-0812">Transmembrane</keyword>
<keyword evidence="4 5" id="KW-0472">Membrane</keyword>
<keyword evidence="7" id="KW-1185">Reference proteome</keyword>
<dbReference type="Gene3D" id="1.20.120.1630">
    <property type="match status" value="1"/>
</dbReference>
<evidence type="ECO:0008006" key="8">
    <source>
        <dbReference type="Google" id="ProtNLM"/>
    </source>
</evidence>
<organism evidence="6 7">
    <name type="scientific">Thermaurantimonas aggregans</name>
    <dbReference type="NCBI Taxonomy" id="2173829"/>
    <lineage>
        <taxon>Bacteria</taxon>
        <taxon>Pseudomonadati</taxon>
        <taxon>Bacteroidota</taxon>
        <taxon>Flavobacteriia</taxon>
        <taxon>Flavobacteriales</taxon>
        <taxon>Schleiferiaceae</taxon>
        <taxon>Thermaurantimonas</taxon>
    </lineage>
</organism>
<feature type="transmembrane region" description="Helical" evidence="5">
    <location>
        <begin position="69"/>
        <end position="85"/>
    </location>
</feature>
<dbReference type="PANTHER" id="PTHR12714:SF9">
    <property type="entry name" value="PROTEIN-S-ISOPRENYLCYSTEINE O-METHYLTRANSFERASE"/>
    <property type="match status" value="1"/>
</dbReference>
<dbReference type="Proteomes" id="UP000286715">
    <property type="component" value="Unassembled WGS sequence"/>
</dbReference>
<dbReference type="GO" id="GO:0012505">
    <property type="term" value="C:endomembrane system"/>
    <property type="evidence" value="ECO:0007669"/>
    <property type="project" value="UniProtKB-SubCell"/>
</dbReference>
<name>A0A401XM50_9FLAO</name>
<proteinExistence type="predicted"/>
<gene>
    <name evidence="6" type="ORF">JCM31826_15630</name>
</gene>
<feature type="transmembrane region" description="Helical" evidence="5">
    <location>
        <begin position="12"/>
        <end position="35"/>
    </location>
</feature>